<keyword evidence="1" id="KW-0614">Plasmid</keyword>
<evidence type="ECO:0000313" key="1">
    <source>
        <dbReference type="EMBL" id="QLJ53501.1"/>
    </source>
</evidence>
<dbReference type="Proteomes" id="UP000510821">
    <property type="component" value="Plasmid pSv326-1"/>
</dbReference>
<name>A0A7D6BTK8_FERL1</name>
<sequence length="133" mass="15039">MPKRTDEKPPERPPRAENIYEQINVIANPQVNDTEVYEDPITRNQTLSNFDESGANFQREGHLLFCLCTSQGKLLEESARAINALMQGDANIRRGIGGKTQDAITTYTYRQTIKKETRGESKGNIPLGRKEED</sequence>
<reference evidence="2" key="1">
    <citation type="submission" date="2020-07" db="EMBL/GenBank/DDBJ databases">
        <title>Metabolic diversity and evolutionary history of the archaeal phylum ###Micrarchaeota### uncovered from a freshwater lake metagenome.</title>
        <authorList>
            <person name="Kadnikov V.V."/>
            <person name="Savvichev A.S."/>
            <person name="Mardanov A.V."/>
            <person name="Beletsky A.V."/>
            <person name="Chupakov A.V."/>
            <person name="Kokryatskaya N.M."/>
            <person name="Pimenov N.V."/>
            <person name="Ravin N.V."/>
        </authorList>
    </citation>
    <scope>NUCLEOTIDE SEQUENCE [LARGE SCALE GENOMIC DNA]</scope>
    <source>
        <plasmid evidence="2">psv326-1</plasmid>
    </source>
</reference>
<accession>A0A7D6BTK8</accession>
<dbReference type="KEGG" id="flt:Sv326_1326"/>
<gene>
    <name evidence="1" type="ORF">Sv326_1326</name>
</gene>
<proteinExistence type="predicted"/>
<protein>
    <submittedName>
        <fullName evidence="1">Uncharacterized protein</fullName>
    </submittedName>
</protein>
<geneLocation type="plasmid" evidence="2">
    <name>psv326-1</name>
</geneLocation>
<organism evidence="1 2">
    <name type="scientific">Fermentimicrarchaeum limneticum</name>
    <dbReference type="NCBI Taxonomy" id="2795018"/>
    <lineage>
        <taxon>Archaea</taxon>
        <taxon>Candidatus Micrarchaeota</taxon>
        <taxon>Candidatus Fermentimicrarchaeales</taxon>
        <taxon>Candidatus Fermentimicrarchaeaceae</taxon>
        <taxon>Candidatus Fermentimicrarchaeum</taxon>
    </lineage>
</organism>
<evidence type="ECO:0000313" key="2">
    <source>
        <dbReference type="Proteomes" id="UP000510821"/>
    </source>
</evidence>
<dbReference type="AlphaFoldDB" id="A0A7D6BTK8"/>
<dbReference type="EMBL" id="CP058999">
    <property type="protein sequence ID" value="QLJ53501.1"/>
    <property type="molecule type" value="Genomic_DNA"/>
</dbReference>